<dbReference type="SUPFAM" id="SSF46689">
    <property type="entry name" value="Homeodomain-like"/>
    <property type="match status" value="1"/>
</dbReference>
<feature type="region of interest" description="Disordered" evidence="5">
    <location>
        <begin position="535"/>
        <end position="557"/>
    </location>
</feature>
<evidence type="ECO:0000313" key="7">
    <source>
        <dbReference type="EMBL" id="GCE40061.1"/>
    </source>
</evidence>
<dbReference type="InterPro" id="IPR002197">
    <property type="entry name" value="HTH_Fis"/>
</dbReference>
<evidence type="ECO:0000259" key="6">
    <source>
        <dbReference type="PROSITE" id="PS50045"/>
    </source>
</evidence>
<dbReference type="Proteomes" id="UP000287519">
    <property type="component" value="Unassembled WGS sequence"/>
</dbReference>
<keyword evidence="8" id="KW-1185">Reference proteome</keyword>
<keyword evidence="1" id="KW-0547">Nucleotide-binding</keyword>
<dbReference type="PRINTS" id="PR01590">
    <property type="entry name" value="HTHFIS"/>
</dbReference>
<dbReference type="PANTHER" id="PTHR32071">
    <property type="entry name" value="TRANSCRIPTIONAL REGULATORY PROTEIN"/>
    <property type="match status" value="1"/>
</dbReference>
<dbReference type="PROSITE" id="PS00688">
    <property type="entry name" value="SIGMA54_INTERACT_3"/>
    <property type="match status" value="1"/>
</dbReference>
<keyword evidence="7" id="KW-0966">Cell projection</keyword>
<keyword evidence="4" id="KW-0804">Transcription</keyword>
<proteinExistence type="predicted"/>
<evidence type="ECO:0000256" key="3">
    <source>
        <dbReference type="ARBA" id="ARBA00023015"/>
    </source>
</evidence>
<dbReference type="Gene3D" id="3.30.450.40">
    <property type="match status" value="1"/>
</dbReference>
<dbReference type="InterPro" id="IPR025944">
    <property type="entry name" value="Sigma_54_int_dom_CS"/>
</dbReference>
<evidence type="ECO:0000256" key="1">
    <source>
        <dbReference type="ARBA" id="ARBA00022741"/>
    </source>
</evidence>
<organism evidence="7 8">
    <name type="scientific">Rhodococcus wratislaviensis</name>
    <name type="common">Tsukamurella wratislaviensis</name>
    <dbReference type="NCBI Taxonomy" id="44752"/>
    <lineage>
        <taxon>Bacteria</taxon>
        <taxon>Bacillati</taxon>
        <taxon>Actinomycetota</taxon>
        <taxon>Actinomycetes</taxon>
        <taxon>Mycobacteriales</taxon>
        <taxon>Nocardiaceae</taxon>
        <taxon>Rhodococcus</taxon>
    </lineage>
</organism>
<dbReference type="RefSeq" id="WP_124392393.1">
    <property type="nucleotide sequence ID" value="NZ_BHYM01000034.1"/>
</dbReference>
<keyword evidence="7" id="KW-0282">Flagellum</keyword>
<evidence type="ECO:0000256" key="4">
    <source>
        <dbReference type="ARBA" id="ARBA00023163"/>
    </source>
</evidence>
<feature type="domain" description="Sigma-54 factor interaction" evidence="6">
    <location>
        <begin position="403"/>
        <end position="463"/>
    </location>
</feature>
<keyword evidence="2" id="KW-0067">ATP-binding</keyword>
<reference evidence="7 8" key="1">
    <citation type="submission" date="2018-11" db="EMBL/GenBank/DDBJ databases">
        <title>Microbial catabolism of amino acid.</title>
        <authorList>
            <person name="Hibi M."/>
            <person name="Ogawa J."/>
        </authorList>
    </citation>
    <scope>NUCLEOTIDE SEQUENCE [LARGE SCALE GENOMIC DNA]</scope>
    <source>
        <strain evidence="7 8">C31-06</strain>
    </source>
</reference>
<dbReference type="PANTHER" id="PTHR32071:SF122">
    <property type="entry name" value="SIGMA FACTOR"/>
    <property type="match status" value="1"/>
</dbReference>
<dbReference type="InterPro" id="IPR009057">
    <property type="entry name" value="Homeodomain-like_sf"/>
</dbReference>
<dbReference type="Gene3D" id="1.10.8.60">
    <property type="match status" value="1"/>
</dbReference>
<dbReference type="Gene3D" id="1.10.10.60">
    <property type="entry name" value="Homeodomain-like"/>
    <property type="match status" value="1"/>
</dbReference>
<comment type="caution">
    <text evidence="7">The sequence shown here is derived from an EMBL/GenBank/DDBJ whole genome shotgun (WGS) entry which is preliminary data.</text>
</comment>
<dbReference type="InterPro" id="IPR002078">
    <property type="entry name" value="Sigma_54_int"/>
</dbReference>
<dbReference type="InterPro" id="IPR058031">
    <property type="entry name" value="AAA_lid_NorR"/>
</dbReference>
<dbReference type="GO" id="GO:0043565">
    <property type="term" value="F:sequence-specific DNA binding"/>
    <property type="evidence" value="ECO:0007669"/>
    <property type="project" value="InterPro"/>
</dbReference>
<dbReference type="OrthoDB" id="5496274at2"/>
<dbReference type="GO" id="GO:0005524">
    <property type="term" value="F:ATP binding"/>
    <property type="evidence" value="ECO:0007669"/>
    <property type="project" value="UniProtKB-KW"/>
</dbReference>
<dbReference type="InterPro" id="IPR029016">
    <property type="entry name" value="GAF-like_dom_sf"/>
</dbReference>
<dbReference type="InterPro" id="IPR027417">
    <property type="entry name" value="P-loop_NTPase"/>
</dbReference>
<protein>
    <submittedName>
        <fullName evidence="7">Flagellar regulatory protein FleQ</fullName>
    </submittedName>
</protein>
<evidence type="ECO:0000313" key="8">
    <source>
        <dbReference type="Proteomes" id="UP000287519"/>
    </source>
</evidence>
<keyword evidence="3" id="KW-0805">Transcription regulation</keyword>
<dbReference type="SUPFAM" id="SSF52540">
    <property type="entry name" value="P-loop containing nucleoside triphosphate hydrolases"/>
    <property type="match status" value="1"/>
</dbReference>
<dbReference type="EMBL" id="BHYM01000034">
    <property type="protein sequence ID" value="GCE40061.1"/>
    <property type="molecule type" value="Genomic_DNA"/>
</dbReference>
<name>A0A402C8Y4_RHOWR</name>
<accession>A0A402C8Y4</accession>
<dbReference type="PROSITE" id="PS50045">
    <property type="entry name" value="SIGMA54_INTERACT_4"/>
    <property type="match status" value="1"/>
</dbReference>
<keyword evidence="7" id="KW-0969">Cilium</keyword>
<evidence type="ECO:0000256" key="5">
    <source>
        <dbReference type="SAM" id="MobiDB-lite"/>
    </source>
</evidence>
<dbReference type="GO" id="GO:0006355">
    <property type="term" value="P:regulation of DNA-templated transcription"/>
    <property type="evidence" value="ECO:0007669"/>
    <property type="project" value="InterPro"/>
</dbReference>
<gene>
    <name evidence="7" type="ORF">Rhow_003704</name>
</gene>
<dbReference type="Pfam" id="PF25601">
    <property type="entry name" value="AAA_lid_14"/>
    <property type="match status" value="1"/>
</dbReference>
<sequence length="557" mass="60493">MTELDNSSRPLIAQSWQRVAMSGLYPGASVDDAAIEEVDRRSRLMVAAAPVLDEMAGELDGAGFAVILADRNARLVDLRYGERHLQPKLERVGTVEGRRFLEETTGTNSIATAFELRRGLAVRGEEHYIEALKKFSCYGQPVVNPVTRRIEGVLDITCLSEDDSPLLAPFVIRSARQIGERLLEESRQAEQRIFRSFQDATARARTRAVIAIGDDILLANTAAVQILEPADHALLRALAVEAPLDRESTRDIRLSTGQCLSASVLRIPGSGAALFSFHEELTRRSMVLPPGPAAATGSVLVTGEAGTGRTTAARAAAGEPSTWFDAAEVVEMGERTWAEQVRRKLAEPGCVVIEAVDLLPAALARRTADALRTAHARVILTGAPVENLRPEHATLVAHCTERIELAALRHRRPDIPALVNRMLDDLGAASQVRFTPAALEALAGQQWPGNLRELHTAVKTASDTRSAGDITVGDLPEQWRGRMTRQLTALEQAERDTIVKALKDSGGNKKAAAQQLEISRTTLYRAIRTYGIAVTPTGPRLPTSDDSLSEPSDNRLH</sequence>
<evidence type="ECO:0000256" key="2">
    <source>
        <dbReference type="ARBA" id="ARBA00022840"/>
    </source>
</evidence>
<dbReference type="AlphaFoldDB" id="A0A402C8Y4"/>
<dbReference type="Pfam" id="PF02954">
    <property type="entry name" value="HTH_8"/>
    <property type="match status" value="1"/>
</dbReference>